<dbReference type="eggNOG" id="COG2340">
    <property type="taxonomic scope" value="Bacteria"/>
</dbReference>
<dbReference type="Gene3D" id="2.60.40.10">
    <property type="entry name" value="Immunoglobulins"/>
    <property type="match status" value="1"/>
</dbReference>
<dbReference type="Gene3D" id="2.60.40.1120">
    <property type="entry name" value="Carboxypeptidase-like, regulatory domain"/>
    <property type="match status" value="1"/>
</dbReference>
<reference evidence="3 4" key="1">
    <citation type="submission" date="2011-05" db="EMBL/GenBank/DDBJ databases">
        <title>Whole genome sequence of Microlunatus phosphovorus NM-1.</title>
        <authorList>
            <person name="Hosoyama A."/>
            <person name="Sasaki K."/>
            <person name="Harada T."/>
            <person name="Igarashi R."/>
            <person name="Kawakoshi A."/>
            <person name="Sasagawa M."/>
            <person name="Fukada J."/>
            <person name="Nakamura S."/>
            <person name="Katano Y."/>
            <person name="Hanada S."/>
            <person name="Kamagata Y."/>
            <person name="Nakamura N."/>
            <person name="Yamazaki S."/>
            <person name="Fujita N."/>
        </authorList>
    </citation>
    <scope>NUCLEOTIDE SEQUENCE [LARGE SCALE GENOMIC DNA]</scope>
    <source>
        <strain evidence="4">ATCC 700054 / DSM 10555 / JCM 9379 / NBRC 101784 / NCIMB 13414 / VKM Ac-1990 / NM-1</strain>
    </source>
</reference>
<feature type="domain" description="SCP" evidence="2">
    <location>
        <begin position="189"/>
        <end position="302"/>
    </location>
</feature>
<dbReference type="AlphaFoldDB" id="F5XQQ0"/>
<feature type="signal peptide" evidence="1">
    <location>
        <begin position="1"/>
        <end position="26"/>
    </location>
</feature>
<dbReference type="RefSeq" id="WP_013862433.1">
    <property type="nucleotide sequence ID" value="NC_015635.1"/>
</dbReference>
<dbReference type="Gene3D" id="2.60.40.2700">
    <property type="match status" value="1"/>
</dbReference>
<evidence type="ECO:0000313" key="3">
    <source>
        <dbReference type="EMBL" id="BAK34550.1"/>
    </source>
</evidence>
<accession>F5XQQ0</accession>
<proteinExistence type="predicted"/>
<dbReference type="OrthoDB" id="1766522at2"/>
<evidence type="ECO:0000259" key="2">
    <source>
        <dbReference type="Pfam" id="PF00188"/>
    </source>
</evidence>
<dbReference type="STRING" id="1032480.MLP_15360"/>
<dbReference type="KEGG" id="mph:MLP_15360"/>
<keyword evidence="4" id="KW-1185">Reference proteome</keyword>
<protein>
    <recommendedName>
        <fullName evidence="2">SCP domain-containing protein</fullName>
    </recommendedName>
</protein>
<evidence type="ECO:0000256" key="1">
    <source>
        <dbReference type="SAM" id="SignalP"/>
    </source>
</evidence>
<sequence>MPRWLPAGILALALALGLLVAPPAHADATGHIAGRIVDEDGNGLHRIRVRLNKFTDANLEFSPHMTSTDADGYYSFEIVPGSYLLWTDDRAYFGEFPPHFYPGTTDRSQAEAVELRAAETLTRDVELRSAFSNERASTALDTGDRDSVAQAYRDRFQRHFDLTAPLPTAQEIRDCQAGVGDQAEETATLEALNFVRSLAGLPHVSWDREISAKTRDVALLMQLNDRLSPYPSPPEEWRCWDLEKYGQAHAAIQSRRVGALAVVDGLAARDDPHFNERPDLVVNRDYILDPQLETFGYGSYRNVSALYPGPPVYAYESGRTTVTPRFVNWPAAGWFPTQLTPYDRWSFDAPHMSYNFEQAKVTVTRLGAKPQTFTPQTHVASASHPLVWEMPSVPGVIGSETAEYRVTISNMRYRGRYQPDHTYTVKIFDPRLSITATSRASLDGFPRVGSVLTAKPPAWSVEGTASHYQWYRGSDRIHGATKPSYRLTAGDVGHRMTVEVTGTKLYCFNGESLSQPSARVAKKTATSRLSGKVSGRTVKLSFSVSSDGEPAMTGRARLKEGRKTVKKLTVTSGRATAKLTKVKRGNHTYTVSWTGNARVAGTSAAAKVKVK</sequence>
<gene>
    <name evidence="3" type="ordered locus">MLP_15360</name>
</gene>
<name>F5XQQ0_MICPN</name>
<organism evidence="3 4">
    <name type="scientific">Microlunatus phosphovorus (strain ATCC 700054 / DSM 10555 / JCM 9379 / NBRC 101784 / NCIMB 13414 / VKM Ac-1990 / NM-1)</name>
    <dbReference type="NCBI Taxonomy" id="1032480"/>
    <lineage>
        <taxon>Bacteria</taxon>
        <taxon>Bacillati</taxon>
        <taxon>Actinomycetota</taxon>
        <taxon>Actinomycetes</taxon>
        <taxon>Propionibacteriales</taxon>
        <taxon>Propionibacteriaceae</taxon>
        <taxon>Microlunatus</taxon>
    </lineage>
</organism>
<dbReference type="InterPro" id="IPR014044">
    <property type="entry name" value="CAP_dom"/>
</dbReference>
<dbReference type="eggNOG" id="COG1404">
    <property type="taxonomic scope" value="Bacteria"/>
</dbReference>
<dbReference type="Pfam" id="PF00188">
    <property type="entry name" value="CAP"/>
    <property type="match status" value="1"/>
</dbReference>
<dbReference type="Proteomes" id="UP000007947">
    <property type="component" value="Chromosome"/>
</dbReference>
<evidence type="ECO:0000313" key="4">
    <source>
        <dbReference type="Proteomes" id="UP000007947"/>
    </source>
</evidence>
<dbReference type="InterPro" id="IPR013783">
    <property type="entry name" value="Ig-like_fold"/>
</dbReference>
<feature type="chain" id="PRO_5003329015" description="SCP domain-containing protein" evidence="1">
    <location>
        <begin position="27"/>
        <end position="611"/>
    </location>
</feature>
<dbReference type="SUPFAM" id="SSF49464">
    <property type="entry name" value="Carboxypeptidase regulatory domain-like"/>
    <property type="match status" value="1"/>
</dbReference>
<dbReference type="HOGENOM" id="CLU_446765_0_0_11"/>
<dbReference type="InterPro" id="IPR008969">
    <property type="entry name" value="CarboxyPept-like_regulatory"/>
</dbReference>
<dbReference type="EMBL" id="AP012204">
    <property type="protein sequence ID" value="BAK34550.1"/>
    <property type="molecule type" value="Genomic_DNA"/>
</dbReference>
<keyword evidence="1" id="KW-0732">Signal</keyword>
<dbReference type="GO" id="GO:0005975">
    <property type="term" value="P:carbohydrate metabolic process"/>
    <property type="evidence" value="ECO:0007669"/>
    <property type="project" value="UniProtKB-ARBA"/>
</dbReference>